<dbReference type="Proteomes" id="UP000740413">
    <property type="component" value="Unassembled WGS sequence"/>
</dbReference>
<evidence type="ECO:0000313" key="2">
    <source>
        <dbReference type="Proteomes" id="UP000740413"/>
    </source>
</evidence>
<proteinExistence type="predicted"/>
<organism evidence="1 2">
    <name type="scientific">Zobellia barbeyronii</name>
    <dbReference type="NCBI Taxonomy" id="2748009"/>
    <lineage>
        <taxon>Bacteria</taxon>
        <taxon>Pseudomonadati</taxon>
        <taxon>Bacteroidota</taxon>
        <taxon>Flavobacteriia</taxon>
        <taxon>Flavobacteriales</taxon>
        <taxon>Flavobacteriaceae</taxon>
        <taxon>Zobellia</taxon>
    </lineage>
</organism>
<comment type="caution">
    <text evidence="1">The sequence shown here is derived from an EMBL/GenBank/DDBJ whole genome shotgun (WGS) entry which is preliminary data.</text>
</comment>
<gene>
    <name evidence="1" type="ORF">HW347_10665</name>
</gene>
<sequence length="300" mass="33525">MSKYIQITLLLTIICSACQEPVDADELINVEDSTYIIGYISPTDTVLTIHVSTVVPAVGTPIPRYNYSYETETGATIEKFIIKDATVIISDEENNVIQLSYNPERRNYQGLASEFDIIEGATYFLRVSANNKEYTASCIIPKKIETITEKIIAGEKDEYYQNYNLDVAFQDISGTRNFYLISGLAEIEYEDGPYIIPMDFGLNGYLTDVIGDGAVVSINSTFSYFPQDSEASSNAKITLQVANVEEALYLNRRATYLNNYNDGNPFVEYSIAPNNIEGENGVGVFAGYQLTEKVIEYELK</sequence>
<protein>
    <submittedName>
        <fullName evidence="1">DUF4249 family protein</fullName>
    </submittedName>
</protein>
<dbReference type="InterPro" id="IPR025345">
    <property type="entry name" value="DUF4249"/>
</dbReference>
<keyword evidence="2" id="KW-1185">Reference proteome</keyword>
<dbReference type="EMBL" id="JACATN010000003">
    <property type="protein sequence ID" value="MBT2161730.1"/>
    <property type="molecule type" value="Genomic_DNA"/>
</dbReference>
<reference evidence="2" key="1">
    <citation type="submission" date="2023-07" db="EMBL/GenBank/DDBJ databases">
        <title>Zobellia barbeyronii sp. nov., a new marine flavobacterium, isolated from green and red algae.</title>
        <authorList>
            <person name="Nedashkovskaya O.I."/>
            <person name="Otstavnykh N."/>
            <person name="Zhukova N."/>
            <person name="Guzev K."/>
            <person name="Chausova V."/>
            <person name="Tekutyeva L."/>
            <person name="Mikhailov V."/>
            <person name="Isaeva M."/>
        </authorList>
    </citation>
    <scope>NUCLEOTIDE SEQUENCE [LARGE SCALE GENOMIC DNA]</scope>
    <source>
        <strain evidence="2">KMM 6746</strain>
    </source>
</reference>
<dbReference type="Pfam" id="PF14054">
    <property type="entry name" value="DUF4249"/>
    <property type="match status" value="1"/>
</dbReference>
<name>A0ABS5WEB5_9FLAO</name>
<dbReference type="RefSeq" id="WP_214611860.1">
    <property type="nucleotide sequence ID" value="NZ_JACATN010000003.1"/>
</dbReference>
<evidence type="ECO:0000313" key="1">
    <source>
        <dbReference type="EMBL" id="MBT2161730.1"/>
    </source>
</evidence>
<accession>A0ABS5WEB5</accession>